<reference evidence="2" key="1">
    <citation type="journal article" date="2006" name="Proc. Natl. Acad. Sci. U.S.A.">
        <title>The complete genome of Rhodococcus sp. RHA1 provides insights into a catabolic powerhouse.</title>
        <authorList>
            <person name="McLeod M.P."/>
            <person name="Warren R.L."/>
            <person name="Hsiao W.W.L."/>
            <person name="Araki N."/>
            <person name="Myhre M."/>
            <person name="Fernandes C."/>
            <person name="Miyazawa D."/>
            <person name="Wong W."/>
            <person name="Lillquist A.L."/>
            <person name="Wang D."/>
            <person name="Dosanjh M."/>
            <person name="Hara H."/>
            <person name="Petrescu A."/>
            <person name="Morin R.D."/>
            <person name="Yang G."/>
            <person name="Stott J.M."/>
            <person name="Schein J.E."/>
            <person name="Shin H."/>
            <person name="Smailus D."/>
            <person name="Siddiqui A.S."/>
            <person name="Marra M.A."/>
            <person name="Jones S.J.M."/>
            <person name="Holt R."/>
            <person name="Brinkman F.S.L."/>
            <person name="Miyauchi K."/>
            <person name="Fukuda M."/>
            <person name="Davies J.E."/>
            <person name="Mohn W.W."/>
            <person name="Eltis L.D."/>
        </authorList>
    </citation>
    <scope>NUCLEOTIDE SEQUENCE [LARGE SCALE GENOMIC DNA]</scope>
    <source>
        <strain evidence="2">RHA1</strain>
    </source>
</reference>
<dbReference type="KEGG" id="rha:RHA1_ro03151"/>
<name>Q0SBY2_RHOJR</name>
<evidence type="ECO:0000313" key="1">
    <source>
        <dbReference type="EMBL" id="ABG94954.1"/>
    </source>
</evidence>
<sequence length="147" mass="16133">MHGRRLLSADAHLTLDLLRIVAYPSGLAVHLTLTATGQRAEQARHETRPLTDPADPSAQWSYLEVWAGTDELAVADPYLHRPDRQESAAGTCRYRTQPMYWLPASPPVSMVALTAEWPQIGLPASVSTVATVPSRTLLNTPPRVTSR</sequence>
<dbReference type="AlphaFoldDB" id="Q0SBY2"/>
<protein>
    <submittedName>
        <fullName evidence="1">Uncharacterized protein</fullName>
    </submittedName>
</protein>
<organism evidence="1 2">
    <name type="scientific">Rhodococcus jostii (strain RHA1)</name>
    <dbReference type="NCBI Taxonomy" id="101510"/>
    <lineage>
        <taxon>Bacteria</taxon>
        <taxon>Bacillati</taxon>
        <taxon>Actinomycetota</taxon>
        <taxon>Actinomycetes</taxon>
        <taxon>Mycobacteriales</taxon>
        <taxon>Nocardiaceae</taxon>
        <taxon>Rhodococcus</taxon>
    </lineage>
</organism>
<dbReference type="HOGENOM" id="CLU_1650789_0_0_11"/>
<gene>
    <name evidence="1" type="ordered locus">RHA1_ro03151</name>
</gene>
<accession>Q0SBY2</accession>
<evidence type="ECO:0000313" key="2">
    <source>
        <dbReference type="Proteomes" id="UP000008710"/>
    </source>
</evidence>
<dbReference type="Proteomes" id="UP000008710">
    <property type="component" value="Chromosome"/>
</dbReference>
<proteinExistence type="predicted"/>
<dbReference type="EMBL" id="CP000431">
    <property type="protein sequence ID" value="ABG94954.1"/>
    <property type="molecule type" value="Genomic_DNA"/>
</dbReference>